<dbReference type="Pfam" id="PF19054">
    <property type="entry name" value="DUF5753"/>
    <property type="match status" value="1"/>
</dbReference>
<dbReference type="PROSITE" id="PS50943">
    <property type="entry name" value="HTH_CROC1"/>
    <property type="match status" value="1"/>
</dbReference>
<dbReference type="EMBL" id="JRKI01000029">
    <property type="protein sequence ID" value="KIZ16109.1"/>
    <property type="molecule type" value="Genomic_DNA"/>
</dbReference>
<dbReference type="PATRIC" id="fig|1240678.4.peg.4919"/>
<dbReference type="SUPFAM" id="SSF47413">
    <property type="entry name" value="lambda repressor-like DNA-binding domains"/>
    <property type="match status" value="1"/>
</dbReference>
<dbReference type="InterPro" id="IPR010982">
    <property type="entry name" value="Lambda_DNA-bd_dom_sf"/>
</dbReference>
<dbReference type="Proteomes" id="UP000032458">
    <property type="component" value="Unassembled WGS sequence"/>
</dbReference>
<evidence type="ECO:0000313" key="2">
    <source>
        <dbReference type="EMBL" id="KIZ16109.1"/>
    </source>
</evidence>
<dbReference type="GO" id="GO:0003677">
    <property type="term" value="F:DNA binding"/>
    <property type="evidence" value="ECO:0007669"/>
    <property type="project" value="InterPro"/>
</dbReference>
<proteinExistence type="predicted"/>
<protein>
    <submittedName>
        <fullName evidence="2">XRE family transcriptional regulator</fullName>
    </submittedName>
</protein>
<evidence type="ECO:0000313" key="3">
    <source>
        <dbReference type="Proteomes" id="UP000032458"/>
    </source>
</evidence>
<dbReference type="InterPro" id="IPR043917">
    <property type="entry name" value="DUF5753"/>
</dbReference>
<name>A0A0D7CIM0_9ACTN</name>
<sequence length="304" mass="34739">MTAMMRPDDELSIGRYLDENQGSPTVRRIVLGAQLRKLRQACGISREDAGRTIRGSHAKITRLERGQVGFKHKDLVDLLTLYRVLDPKRREEYFELARQANVAGWWQQYNDVLEDWFELHIGLEEAAALIRTYQVQFLPGLLQTRSYADAVTRLGYPNEPDAKIERLVELRIQRQELLSRPEPPQLWAVLDEAVLRRTFGGAEVMRAQLEHLLDVVERMPHVTVQVAPFSVGAHAAAGSPISILRFPEPELPDKVYLEQLTGGLYLDKQEEIDQYSAVMDRLCTAADPPEETQNFLKRLIGRLT</sequence>
<dbReference type="InterPro" id="IPR001387">
    <property type="entry name" value="Cro/C1-type_HTH"/>
</dbReference>
<keyword evidence="3" id="KW-1185">Reference proteome</keyword>
<comment type="caution">
    <text evidence="2">The sequence shown here is derived from an EMBL/GenBank/DDBJ whole genome shotgun (WGS) entry which is preliminary data.</text>
</comment>
<dbReference type="Pfam" id="PF13560">
    <property type="entry name" value="HTH_31"/>
    <property type="match status" value="1"/>
</dbReference>
<dbReference type="RefSeq" id="WP_030065124.1">
    <property type="nucleotide sequence ID" value="NZ_JRKI01000029.1"/>
</dbReference>
<dbReference type="AlphaFoldDB" id="A0A0D7CIM0"/>
<evidence type="ECO:0000259" key="1">
    <source>
        <dbReference type="PROSITE" id="PS50943"/>
    </source>
</evidence>
<gene>
    <name evidence="2" type="ORF">SNA_23110</name>
</gene>
<reference evidence="2 3" key="1">
    <citation type="submission" date="2014-09" db="EMBL/GenBank/DDBJ databases">
        <title>Draft genome sequence of Streptomyces natalensis ATCC 27448, producer of the antifungal pimaricin.</title>
        <authorList>
            <person name="Mendes M.V."/>
            <person name="Beites T."/>
            <person name="Pires S."/>
            <person name="Santos C.L."/>
            <person name="Moradas-Ferreira P."/>
        </authorList>
    </citation>
    <scope>NUCLEOTIDE SEQUENCE [LARGE SCALE GENOMIC DNA]</scope>
    <source>
        <strain evidence="2 3">ATCC 27448</strain>
    </source>
</reference>
<organism evidence="2 3">
    <name type="scientific">Streptomyces natalensis ATCC 27448</name>
    <dbReference type="NCBI Taxonomy" id="1240678"/>
    <lineage>
        <taxon>Bacteria</taxon>
        <taxon>Bacillati</taxon>
        <taxon>Actinomycetota</taxon>
        <taxon>Actinomycetes</taxon>
        <taxon>Kitasatosporales</taxon>
        <taxon>Streptomycetaceae</taxon>
        <taxon>Streptomyces</taxon>
    </lineage>
</organism>
<dbReference type="Gene3D" id="1.10.260.40">
    <property type="entry name" value="lambda repressor-like DNA-binding domains"/>
    <property type="match status" value="1"/>
</dbReference>
<feature type="domain" description="HTH cro/C1-type" evidence="1">
    <location>
        <begin position="35"/>
        <end position="88"/>
    </location>
</feature>
<dbReference type="CDD" id="cd00093">
    <property type="entry name" value="HTH_XRE"/>
    <property type="match status" value="1"/>
</dbReference>
<accession>A0A0D7CIM0</accession>